<evidence type="ECO:0000259" key="4">
    <source>
        <dbReference type="PROSITE" id="PS50127"/>
    </source>
</evidence>
<proteinExistence type="inferred from homology"/>
<evidence type="ECO:0000256" key="2">
    <source>
        <dbReference type="ARBA" id="ARBA00022786"/>
    </source>
</evidence>
<dbReference type="Gene3D" id="3.10.110.10">
    <property type="entry name" value="Ubiquitin Conjugating Enzyme"/>
    <property type="match status" value="2"/>
</dbReference>
<dbReference type="GO" id="GO:0036503">
    <property type="term" value="P:ERAD pathway"/>
    <property type="evidence" value="ECO:0007669"/>
    <property type="project" value="TreeGrafter"/>
</dbReference>
<reference evidence="5" key="1">
    <citation type="submission" date="2021-02" db="EMBL/GenBank/DDBJ databases">
        <authorList>
            <person name="Dougan E. K."/>
            <person name="Rhodes N."/>
            <person name="Thang M."/>
            <person name="Chan C."/>
        </authorList>
    </citation>
    <scope>NUCLEOTIDE SEQUENCE</scope>
</reference>
<comment type="caution">
    <text evidence="5">The sequence shown here is derived from an EMBL/GenBank/DDBJ whole genome shotgun (WGS) entry which is preliminary data.</text>
</comment>
<evidence type="ECO:0000313" key="6">
    <source>
        <dbReference type="Proteomes" id="UP000649617"/>
    </source>
</evidence>
<keyword evidence="2" id="KW-0833">Ubl conjugation pathway</keyword>
<dbReference type="InterPro" id="IPR009060">
    <property type="entry name" value="UBA-like_sf"/>
</dbReference>
<protein>
    <submittedName>
        <fullName evidence="5">Ufd1 protein</fullName>
    </submittedName>
</protein>
<dbReference type="InterPro" id="IPR004854">
    <property type="entry name" value="Ufd1-like"/>
</dbReference>
<dbReference type="InterPro" id="IPR029071">
    <property type="entry name" value="Ubiquitin-like_domsf"/>
</dbReference>
<sequence>MPKLNFKRLMVEFKQVESAIAAGQVPSFHRCAPVEDNLMEWEVDISFPADSALQKSLENLAASMFDSSLNKLTLCIRFPVEFPMSPPEAWLRRPRMRYRSGQSGPVTFGGRVCSMLLASAGWQPATSMLAVLKEVQQSLVDSGIEANTTVCVKKDSGCQCLNTELFPTVNGFCKDGMTAISPVEASAFLGDLSRLEATDKIGLPFAYANSIYQRAELGAELVLPMVFELKTLLGRKTHCAIFEFVDGLPDMHVLIPKWVMEDLAIDEREPVRVRGVSLDLVTAVKVQPHSVDFYSAVRDSGRDVRELLTESLSRFSTLTEDTAVPIEVSGKLFEVQVITVEPHGAVRIIDMDVQHHFEFKVEFEPAPDLEDEAATKEFQDRALKSLKLRRERSAAGRQEIEDRRREAREKRYEDLVSNASAKATADSSEGTLEIGLRMPDGSQVKGKFSEGAPVACLALAALQSTWAKAALPWNIYLRMAFPKKVLGKDDIISKDFHRTTLSVQEEQAPDKDEELFAVLRDSPSPRKSVGASGIPEELAPPPVPERDESELLARTQRAFEMQRFLRAGFSLEEAEKKFQAGEILPPTAASRRPEPRPPAALGSVSKPASPVDEAEEDEKEKRIEAVVAFTGADRDAAKRALEENQWIEELAVNSEAFQSPRSGLARSAVYSPDFVNLLAVAMSMYRYKNLQSAVANGQVPGLVRCEPVDDNMLDWDIDMAFPPESRLQQSLDSLADSMFDPEMKKLTLGVRFPAEYPLSPPEVWLRAALASGGWNPVTTMIAVLQDVRQALIDSGIEAYTTVAIKKEYPKAQVQLVRLHSELFPTVNGFCKENMTVLSAREAAPFLGDLSRLEATDKIGLPFSYANEIYSREDLRLPLIFEVTTRLGRKTHCAIFEFVNGLPDMHVLMPKWVMNDLCIDERESVRVRGVELDLITSVKVQPHSVDFYEAVKGSGREVQSLLTDSLARFSALTEDTAVPIDVDGTYLHVQIVSVAPRGAVRIIDTDVQHHFEFKVDFVPAPDLEDEAAKQEHQRRVIDALKLKRDQSALKKQELTDRLQAARQHRFRMLLADATKAAGGGEGGSKGIEIALRLPDGSQVKGAYEEGSPIACLLLAALDSDWAKSTLPWGIYLRMAFPKKVLKEGDLITKEFHRSMLSVQEEEAPDDEQILAVLSEAAAPSGTKEDPEALSPEPMPELDEEALMARTQKAFEVQRLVRAGCSQQEAEDRYSKGDILPPTDASRRPEPLPPAGPAAPVAPVRLERTLSQEEERQRKIQVVMNFTGVDIDVAQVALEDAGWTTDRAINTLLDNLAA</sequence>
<evidence type="ECO:0000256" key="3">
    <source>
        <dbReference type="SAM" id="MobiDB-lite"/>
    </source>
</evidence>
<dbReference type="SUPFAM" id="SSF54236">
    <property type="entry name" value="Ubiquitin-like"/>
    <property type="match status" value="1"/>
</dbReference>
<dbReference type="Gene3D" id="1.10.8.10">
    <property type="entry name" value="DNA helicase RuvA subunit, C-terminal domain"/>
    <property type="match status" value="1"/>
</dbReference>
<comment type="similarity">
    <text evidence="1">Belongs to the UFD1 family.</text>
</comment>
<dbReference type="GO" id="GO:0031593">
    <property type="term" value="F:polyubiquitin modification-dependent protein binding"/>
    <property type="evidence" value="ECO:0007669"/>
    <property type="project" value="TreeGrafter"/>
</dbReference>
<name>A0A812YKI3_SYMPI</name>
<dbReference type="InterPro" id="IPR016135">
    <property type="entry name" value="UBQ-conjugating_enzyme/RWD"/>
</dbReference>
<dbReference type="EMBL" id="CAJNIZ010047748">
    <property type="protein sequence ID" value="CAE7774967.1"/>
    <property type="molecule type" value="Genomic_DNA"/>
</dbReference>
<accession>A0A812YKI3</accession>
<dbReference type="Proteomes" id="UP000649617">
    <property type="component" value="Unassembled WGS sequence"/>
</dbReference>
<evidence type="ECO:0000313" key="5">
    <source>
        <dbReference type="EMBL" id="CAE7774967.1"/>
    </source>
</evidence>
<dbReference type="PANTHER" id="PTHR12555:SF13">
    <property type="entry name" value="UBIQUITIN RECOGNITION FACTOR IN ER-ASSOCIATED DEGRADATION PROTEIN 1"/>
    <property type="match status" value="1"/>
</dbReference>
<organism evidence="5 6">
    <name type="scientific">Symbiodinium pilosum</name>
    <name type="common">Dinoflagellate</name>
    <dbReference type="NCBI Taxonomy" id="2952"/>
    <lineage>
        <taxon>Eukaryota</taxon>
        <taxon>Sar</taxon>
        <taxon>Alveolata</taxon>
        <taxon>Dinophyceae</taxon>
        <taxon>Suessiales</taxon>
        <taxon>Symbiodiniaceae</taxon>
        <taxon>Symbiodinium</taxon>
    </lineage>
</organism>
<dbReference type="GO" id="GO:0034098">
    <property type="term" value="C:VCP-NPL4-UFD1 AAA ATPase complex"/>
    <property type="evidence" value="ECO:0007669"/>
    <property type="project" value="TreeGrafter"/>
</dbReference>
<dbReference type="GO" id="GO:0006511">
    <property type="term" value="P:ubiquitin-dependent protein catabolic process"/>
    <property type="evidence" value="ECO:0007669"/>
    <property type="project" value="InterPro"/>
</dbReference>
<dbReference type="Pfam" id="PF03152">
    <property type="entry name" value="UFD1_N1"/>
    <property type="match status" value="2"/>
</dbReference>
<feature type="region of interest" description="Disordered" evidence="3">
    <location>
        <begin position="1220"/>
        <end position="1255"/>
    </location>
</feature>
<dbReference type="SUPFAM" id="SSF46934">
    <property type="entry name" value="UBA-like"/>
    <property type="match status" value="1"/>
</dbReference>
<dbReference type="Gene3D" id="2.40.40.50">
    <property type="entry name" value="Ubiquitin fusion degradation protein UFD1, N-terminal domain"/>
    <property type="match status" value="2"/>
</dbReference>
<dbReference type="OrthoDB" id="109543at2759"/>
<evidence type="ECO:0000256" key="1">
    <source>
        <dbReference type="ARBA" id="ARBA00006043"/>
    </source>
</evidence>
<dbReference type="InterPro" id="IPR055417">
    <property type="entry name" value="UFD1_N1"/>
</dbReference>
<dbReference type="CDD" id="cd23802">
    <property type="entry name" value="UBCc_UBE2Q"/>
    <property type="match status" value="1"/>
</dbReference>
<gene>
    <name evidence="5" type="primary">ufd1</name>
    <name evidence="5" type="ORF">SPIL2461_LOCUS22915</name>
</gene>
<dbReference type="PANTHER" id="PTHR12555">
    <property type="entry name" value="UBIQUITIN FUSION DEGRADATON PROTEIN 1"/>
    <property type="match status" value="1"/>
</dbReference>
<dbReference type="Pfam" id="PF24842">
    <property type="entry name" value="UFD1_N2"/>
    <property type="match status" value="2"/>
</dbReference>
<dbReference type="PROSITE" id="PS50127">
    <property type="entry name" value="UBC_2"/>
    <property type="match status" value="1"/>
</dbReference>
<dbReference type="InterPro" id="IPR042299">
    <property type="entry name" value="Ufd1-like_Nn"/>
</dbReference>
<dbReference type="Gene3D" id="3.10.330.10">
    <property type="match status" value="2"/>
</dbReference>
<dbReference type="InterPro" id="IPR000608">
    <property type="entry name" value="UBC"/>
</dbReference>
<feature type="region of interest" description="Disordered" evidence="3">
    <location>
        <begin position="580"/>
        <end position="619"/>
    </location>
</feature>
<dbReference type="SUPFAM" id="SSF54495">
    <property type="entry name" value="UBC-like"/>
    <property type="match status" value="2"/>
</dbReference>
<feature type="region of interest" description="Disordered" evidence="3">
    <location>
        <begin position="521"/>
        <end position="547"/>
    </location>
</feature>
<dbReference type="InterPro" id="IPR055418">
    <property type="entry name" value="UFD1_N2"/>
</dbReference>
<feature type="domain" description="UBC core" evidence="4">
    <location>
        <begin position="4"/>
        <end position="178"/>
    </location>
</feature>
<keyword evidence="6" id="KW-1185">Reference proteome</keyword>